<dbReference type="InterPro" id="IPR003965">
    <property type="entry name" value="Fatty_acid_synthase"/>
</dbReference>
<evidence type="ECO:0000313" key="2">
    <source>
        <dbReference type="EMBL" id="EFJ01501.1"/>
    </source>
</evidence>
<sequence>MYLPTTLKLHIRLYDGPQTFVIRPARSLYCLVRNLRREGVERGRLEQDAAFAAQAQPSRSSMVVNLSRQNEPAIAITGLIPPTVQIVTASAARYAGFHVELAGGGYFTLGMLRTKVADLRERVTVSALYILPARLIFQLSLWSEVRREGPPIEGFHAAADVSSVEKAAKILSLPQVFSIEHVSFEAGFIQHTRQVITITAADS</sequence>
<dbReference type="InParanoid" id="D8PN25"/>
<dbReference type="OrthoDB" id="3033689at2759"/>
<keyword evidence="1" id="KW-0808">Transferase</keyword>
<dbReference type="PRINTS" id="PR01483">
    <property type="entry name" value="FASYNTHASE"/>
</dbReference>
<dbReference type="STRING" id="578458.D8PN25"/>
<dbReference type="Proteomes" id="UP000007431">
    <property type="component" value="Unassembled WGS sequence"/>
</dbReference>
<dbReference type="RefSeq" id="XP_003036403.1">
    <property type="nucleotide sequence ID" value="XM_003036357.1"/>
</dbReference>
<dbReference type="GO" id="GO:0005835">
    <property type="term" value="C:fatty acid synthase complex"/>
    <property type="evidence" value="ECO:0007669"/>
    <property type="project" value="InterPro"/>
</dbReference>
<dbReference type="InterPro" id="IPR050830">
    <property type="entry name" value="Fungal_FAS"/>
</dbReference>
<dbReference type="GeneID" id="9585707"/>
<evidence type="ECO:0000313" key="3">
    <source>
        <dbReference type="Proteomes" id="UP000007431"/>
    </source>
</evidence>
<dbReference type="GO" id="GO:0006633">
    <property type="term" value="P:fatty acid biosynthetic process"/>
    <property type="evidence" value="ECO:0007669"/>
    <property type="project" value="InterPro"/>
</dbReference>
<dbReference type="PANTHER" id="PTHR10982:SF21">
    <property type="entry name" value="FATTY ACID SYNTHASE SUBUNIT BETA"/>
    <property type="match status" value="1"/>
</dbReference>
<dbReference type="PANTHER" id="PTHR10982">
    <property type="entry name" value="MALONYL COA-ACYL CARRIER PROTEIN TRANSACYLASE"/>
    <property type="match status" value="1"/>
</dbReference>
<dbReference type="InterPro" id="IPR013785">
    <property type="entry name" value="Aldolase_TIM"/>
</dbReference>
<dbReference type="Gene3D" id="3.20.20.70">
    <property type="entry name" value="Aldolase class I"/>
    <property type="match status" value="1"/>
</dbReference>
<proteinExistence type="predicted"/>
<keyword evidence="3" id="KW-1185">Reference proteome</keyword>
<reference evidence="2 3" key="1">
    <citation type="journal article" date="2010" name="Nat. Biotechnol.">
        <title>Genome sequence of the model mushroom Schizophyllum commune.</title>
        <authorList>
            <person name="Ohm R.A."/>
            <person name="de Jong J.F."/>
            <person name="Lugones L.G."/>
            <person name="Aerts A."/>
            <person name="Kothe E."/>
            <person name="Stajich J.E."/>
            <person name="de Vries R.P."/>
            <person name="Record E."/>
            <person name="Levasseur A."/>
            <person name="Baker S.E."/>
            <person name="Bartholomew K.A."/>
            <person name="Coutinho P.M."/>
            <person name="Erdmann S."/>
            <person name="Fowler T.J."/>
            <person name="Gathman A.C."/>
            <person name="Lombard V."/>
            <person name="Henrissat B."/>
            <person name="Knabe N."/>
            <person name="Kuees U."/>
            <person name="Lilly W.W."/>
            <person name="Lindquist E."/>
            <person name="Lucas S."/>
            <person name="Magnuson J.K."/>
            <person name="Piumi F."/>
            <person name="Raudaskoski M."/>
            <person name="Salamov A."/>
            <person name="Schmutz J."/>
            <person name="Schwarze F.W.M.R."/>
            <person name="vanKuyk P.A."/>
            <person name="Horton J.S."/>
            <person name="Grigoriev I.V."/>
            <person name="Woesten H.A.B."/>
        </authorList>
    </citation>
    <scope>NUCLEOTIDE SEQUENCE [LARGE SCALE GENOMIC DNA]</scope>
    <source>
        <strain evidence="3">H4-8 / FGSC 9210</strain>
    </source>
</reference>
<name>D8PN25_SCHCM</name>
<dbReference type="EMBL" id="GL377302">
    <property type="protein sequence ID" value="EFJ01501.1"/>
    <property type="molecule type" value="Genomic_DNA"/>
</dbReference>
<organism evidence="3">
    <name type="scientific">Schizophyllum commune (strain H4-8 / FGSC 9210)</name>
    <name type="common">Split gill fungus</name>
    <dbReference type="NCBI Taxonomy" id="578458"/>
    <lineage>
        <taxon>Eukaryota</taxon>
        <taxon>Fungi</taxon>
        <taxon>Dikarya</taxon>
        <taxon>Basidiomycota</taxon>
        <taxon>Agaricomycotina</taxon>
        <taxon>Agaricomycetes</taxon>
        <taxon>Agaricomycetidae</taxon>
        <taxon>Agaricales</taxon>
        <taxon>Schizophyllaceae</taxon>
        <taxon>Schizophyllum</taxon>
    </lineage>
</organism>
<dbReference type="GO" id="GO:0004312">
    <property type="term" value="F:fatty acid synthase activity"/>
    <property type="evidence" value="ECO:0007669"/>
    <property type="project" value="InterPro"/>
</dbReference>
<protein>
    <submittedName>
        <fullName evidence="2">Uncharacterized protein</fullName>
    </submittedName>
</protein>
<dbReference type="AlphaFoldDB" id="D8PN25"/>
<dbReference type="eggNOG" id="ENOG502QQJX">
    <property type="taxonomic scope" value="Eukaryota"/>
</dbReference>
<accession>D8PN25</accession>
<dbReference type="VEuPathDB" id="FungiDB:SCHCODRAFT_01184510"/>
<gene>
    <name evidence="2" type="ORF">SCHCODRAFT_102316</name>
</gene>
<evidence type="ECO:0000256" key="1">
    <source>
        <dbReference type="ARBA" id="ARBA00022679"/>
    </source>
</evidence>
<feature type="non-terminal residue" evidence="2">
    <location>
        <position position="203"/>
    </location>
</feature>
<dbReference type="KEGG" id="scm:SCHCO_01184510"/>
<dbReference type="HOGENOM" id="CLU_1349584_0_0_1"/>